<evidence type="ECO:0000259" key="3">
    <source>
        <dbReference type="SMART" id="SM00635"/>
    </source>
</evidence>
<feature type="domain" description="BIG2" evidence="3">
    <location>
        <begin position="40"/>
        <end position="120"/>
    </location>
</feature>
<dbReference type="InterPro" id="IPR015915">
    <property type="entry name" value="Kelch-typ_b-propeller"/>
</dbReference>
<keyword evidence="5" id="KW-1185">Reference proteome</keyword>
<name>A0ABX7NFF7_9BACT</name>
<organism evidence="4 5">
    <name type="scientific">Myxococcus landrumensis</name>
    <dbReference type="NCBI Taxonomy" id="2813577"/>
    <lineage>
        <taxon>Bacteria</taxon>
        <taxon>Pseudomonadati</taxon>
        <taxon>Myxococcota</taxon>
        <taxon>Myxococcia</taxon>
        <taxon>Myxococcales</taxon>
        <taxon>Cystobacterineae</taxon>
        <taxon>Myxococcaceae</taxon>
        <taxon>Myxococcus</taxon>
    </lineage>
</organism>
<sequence length="628" mass="63619">MKNRPISLLAFFLALAVLGCGKDGPPPSQPPVEKFSVRVVLSEPRISAGTQTTAKAQVVHEDGRVVDLDASTSQQWTSSEPQVVSVEPQADGTAKLTGHKVGSALISVTTQGASGQASLEVTAARITSLRVSPDSASVVVGGTQQFTVQGRYTDGTTADVTNSATWTTSNNTLATVSVTGLGTAVAAGGPVTVTATLEGVHGTAQLTITAPPPVLTSIHVSPATASVISGATQQFTAQGSFSDGTTADVTSSATWTTSDSLVATVSGTGLGTGLAAGGPLTITATQGGVSGTAQLSVTGWMSAGALVTSRDQHTATRLESGKVLVAGGRNGSAPLTSAELYDPATNSWSPAKAMTNGRFAHAAVLTTHGYVLVAGGFGALTRAELYDPASDTWYFAGIMRGSRSGHTMTELPSSEVLVVGGTDGTKALATVELFDPLTSIWFESPSMGTARFNHTATLLASGKVLVTGGTLGSESLSSAEVYDPTAKTWTPAAPMATRRSFHTATRLSSGKVLVSGGQAPTEAAVSELYDPATNTWTSAGAVGEARSFHTATLLSSGQVLVVGGKGGSYSRTTELYDSAPASPSWSPNAPMAATRGAHTATPLTSGRVLVVGGEDGTRQLSTAEVYVP</sequence>
<feature type="domain" description="BIG2" evidence="3">
    <location>
        <begin position="125"/>
        <end position="207"/>
    </location>
</feature>
<dbReference type="Pfam" id="PF01344">
    <property type="entry name" value="Kelch_1"/>
    <property type="match status" value="2"/>
</dbReference>
<dbReference type="PROSITE" id="PS51257">
    <property type="entry name" value="PROKAR_LIPOPROTEIN"/>
    <property type="match status" value="1"/>
</dbReference>
<gene>
    <name evidence="4" type="ORF">JY572_14240</name>
</gene>
<dbReference type="Pfam" id="PF02368">
    <property type="entry name" value="Big_2"/>
    <property type="match status" value="2"/>
</dbReference>
<evidence type="ECO:0000256" key="1">
    <source>
        <dbReference type="SAM" id="MobiDB-lite"/>
    </source>
</evidence>
<accession>A0ABX7NFF7</accession>
<evidence type="ECO:0000313" key="5">
    <source>
        <dbReference type="Proteomes" id="UP000663090"/>
    </source>
</evidence>
<dbReference type="SMART" id="SM00635">
    <property type="entry name" value="BID_2"/>
    <property type="match status" value="3"/>
</dbReference>
<feature type="region of interest" description="Disordered" evidence="1">
    <location>
        <begin position="577"/>
        <end position="599"/>
    </location>
</feature>
<dbReference type="InterPro" id="IPR003343">
    <property type="entry name" value="Big_2"/>
</dbReference>
<dbReference type="Gene3D" id="2.60.40.1080">
    <property type="match status" value="3"/>
</dbReference>
<dbReference type="InterPro" id="IPR037293">
    <property type="entry name" value="Gal_Oxidase_central_sf"/>
</dbReference>
<reference evidence="4 5" key="1">
    <citation type="submission" date="2021-02" db="EMBL/GenBank/DDBJ databases">
        <title>De Novo genome assembly of isolated myxobacteria.</title>
        <authorList>
            <person name="Stevens D.C."/>
        </authorList>
    </citation>
    <scope>NUCLEOTIDE SEQUENCE [LARGE SCALE GENOMIC DNA]</scope>
    <source>
        <strain evidence="4 5">SCHIC003</strain>
    </source>
</reference>
<feature type="domain" description="BIG2" evidence="3">
    <location>
        <begin position="214"/>
        <end position="296"/>
    </location>
</feature>
<dbReference type="PANTHER" id="PTHR45632">
    <property type="entry name" value="LD33804P"/>
    <property type="match status" value="1"/>
</dbReference>
<dbReference type="SUPFAM" id="SSF117281">
    <property type="entry name" value="Kelch motif"/>
    <property type="match status" value="1"/>
</dbReference>
<evidence type="ECO:0000313" key="4">
    <source>
        <dbReference type="EMBL" id="QSQ17143.1"/>
    </source>
</evidence>
<dbReference type="EMBL" id="CP071091">
    <property type="protein sequence ID" value="QSQ17143.1"/>
    <property type="molecule type" value="Genomic_DNA"/>
</dbReference>
<keyword evidence="2" id="KW-0732">Signal</keyword>
<dbReference type="SUPFAM" id="SSF49373">
    <property type="entry name" value="Invasin/intimin cell-adhesion fragments"/>
    <property type="match status" value="2"/>
</dbReference>
<dbReference type="InterPro" id="IPR006652">
    <property type="entry name" value="Kelch_1"/>
</dbReference>
<dbReference type="Gene3D" id="2.120.10.80">
    <property type="entry name" value="Kelch-type beta propeller"/>
    <property type="match status" value="2"/>
</dbReference>
<dbReference type="PANTHER" id="PTHR45632:SF26">
    <property type="entry name" value="BTB DOMAIN-CONTAINING PROTEIN"/>
    <property type="match status" value="1"/>
</dbReference>
<dbReference type="Gene3D" id="2.130.10.80">
    <property type="entry name" value="Galactose oxidase/kelch, beta-propeller"/>
    <property type="match status" value="1"/>
</dbReference>
<dbReference type="InterPro" id="IPR008964">
    <property type="entry name" value="Invasin/intimin_cell_adhesion"/>
</dbReference>
<feature type="compositionally biased region" description="Low complexity" evidence="1">
    <location>
        <begin position="578"/>
        <end position="593"/>
    </location>
</feature>
<evidence type="ECO:0000256" key="2">
    <source>
        <dbReference type="SAM" id="SignalP"/>
    </source>
</evidence>
<proteinExistence type="predicted"/>
<dbReference type="RefSeq" id="WP_206718778.1">
    <property type="nucleotide sequence ID" value="NZ_CP071091.1"/>
</dbReference>
<dbReference type="SMART" id="SM00612">
    <property type="entry name" value="Kelch"/>
    <property type="match status" value="6"/>
</dbReference>
<protein>
    <submittedName>
        <fullName evidence="4">Ig-like domain-containing protein</fullName>
    </submittedName>
</protein>
<feature type="signal peptide" evidence="2">
    <location>
        <begin position="1"/>
        <end position="19"/>
    </location>
</feature>
<dbReference type="Pfam" id="PF24681">
    <property type="entry name" value="Kelch_KLHDC2_KLHL20_DRC7"/>
    <property type="match status" value="1"/>
</dbReference>
<feature type="chain" id="PRO_5045147895" evidence="2">
    <location>
        <begin position="20"/>
        <end position="628"/>
    </location>
</feature>
<dbReference type="Proteomes" id="UP000663090">
    <property type="component" value="Chromosome"/>
</dbReference>